<keyword evidence="8" id="KW-1185">Reference proteome</keyword>
<feature type="compositionally biased region" description="Polar residues" evidence="5">
    <location>
        <begin position="407"/>
        <end position="416"/>
    </location>
</feature>
<gene>
    <name evidence="7" type="ORF">J2W52_000392</name>
</gene>
<name>A0ABU1SII1_9HYPH</name>
<evidence type="ECO:0000256" key="1">
    <source>
        <dbReference type="ARBA" id="ARBA00009437"/>
    </source>
</evidence>
<dbReference type="CDD" id="cd05466">
    <property type="entry name" value="PBP2_LTTR_substrate"/>
    <property type="match status" value="1"/>
</dbReference>
<dbReference type="InterPro" id="IPR036388">
    <property type="entry name" value="WH-like_DNA-bd_sf"/>
</dbReference>
<comment type="similarity">
    <text evidence="1">Belongs to the LysR transcriptional regulatory family.</text>
</comment>
<proteinExistence type="inferred from homology"/>
<dbReference type="RefSeq" id="WP_310228610.1">
    <property type="nucleotide sequence ID" value="NZ_JAVDUP010000001.1"/>
</dbReference>
<keyword evidence="2" id="KW-0805">Transcription regulation</keyword>
<evidence type="ECO:0000256" key="4">
    <source>
        <dbReference type="ARBA" id="ARBA00023163"/>
    </source>
</evidence>
<evidence type="ECO:0000313" key="8">
    <source>
        <dbReference type="Proteomes" id="UP001250791"/>
    </source>
</evidence>
<feature type="region of interest" description="Disordered" evidence="5">
    <location>
        <begin position="397"/>
        <end position="423"/>
    </location>
</feature>
<comment type="caution">
    <text evidence="7">The sequence shown here is derived from an EMBL/GenBank/DDBJ whole genome shotgun (WGS) entry which is preliminary data.</text>
</comment>
<dbReference type="InterPro" id="IPR036390">
    <property type="entry name" value="WH_DNA-bd_sf"/>
</dbReference>
<protein>
    <submittedName>
        <fullName evidence="7">DNA-binding transcriptional LysR family regulator</fullName>
    </submittedName>
</protein>
<dbReference type="InterPro" id="IPR005119">
    <property type="entry name" value="LysR_subst-bd"/>
</dbReference>
<dbReference type="EMBL" id="JAVDUP010000001">
    <property type="protein sequence ID" value="MDR6898804.1"/>
    <property type="molecule type" value="Genomic_DNA"/>
</dbReference>
<sequence length="423" mass="45872">MYLGALFVADMVFSIGSVRETARRLSFSASTVSGALRRLETELAMKLVERASGELATLLASSKVQKGLQPILSGMRQLSTLMKEPPAPKDYDQWAARLPLKIATIERFLEVADQGSINRAARRLRLGQPQLSLQIANLEELFGCRLFARQAQGSVLTEAGQEVHAILSAIAQAWDEMKAAADERFQRTARAVRIGSIIPTGSESWVARSLASLVSRWNIGGNSNMLSLLLMTADDLREALRSGRIDVAIVDSVFGLDAFEHVELVATDMVAIAPPDSTEQTFAALMENHPLCVPSPRTGIGNAATAFGYDSRDRRRFRGRDITSADSLPVIVDLVANHGYVSFLGRVSALPIADKVRIVDPDEILPLSYHLAHNGRKASVEACRLIQQAVRELVGEMGTTRRRLSSPAGSGTNAASSRLGRLG</sequence>
<dbReference type="Pfam" id="PF00126">
    <property type="entry name" value="HTH_1"/>
    <property type="match status" value="2"/>
</dbReference>
<accession>A0ABU1SII1</accession>
<dbReference type="InterPro" id="IPR000847">
    <property type="entry name" value="LysR_HTH_N"/>
</dbReference>
<dbReference type="Proteomes" id="UP001250791">
    <property type="component" value="Unassembled WGS sequence"/>
</dbReference>
<dbReference type="PRINTS" id="PR00039">
    <property type="entry name" value="HTHLYSR"/>
</dbReference>
<dbReference type="Gene3D" id="1.10.10.10">
    <property type="entry name" value="Winged helix-like DNA-binding domain superfamily/Winged helix DNA-binding domain"/>
    <property type="match status" value="2"/>
</dbReference>
<reference evidence="7 8" key="1">
    <citation type="submission" date="2023-07" db="EMBL/GenBank/DDBJ databases">
        <title>Sorghum-associated microbial communities from plants grown in Nebraska, USA.</title>
        <authorList>
            <person name="Schachtman D."/>
        </authorList>
    </citation>
    <scope>NUCLEOTIDE SEQUENCE [LARGE SCALE GENOMIC DNA]</scope>
    <source>
        <strain evidence="7 8">3199</strain>
    </source>
</reference>
<dbReference type="SUPFAM" id="SSF53850">
    <property type="entry name" value="Periplasmic binding protein-like II"/>
    <property type="match status" value="1"/>
</dbReference>
<dbReference type="GO" id="GO:0003677">
    <property type="term" value="F:DNA binding"/>
    <property type="evidence" value="ECO:0007669"/>
    <property type="project" value="UniProtKB-KW"/>
</dbReference>
<dbReference type="Pfam" id="PF03466">
    <property type="entry name" value="LysR_substrate"/>
    <property type="match status" value="1"/>
</dbReference>
<dbReference type="Gene3D" id="3.40.190.10">
    <property type="entry name" value="Periplasmic binding protein-like II"/>
    <property type="match status" value="2"/>
</dbReference>
<keyword evidence="4" id="KW-0804">Transcription</keyword>
<organism evidence="7 8">
    <name type="scientific">Rhizobium miluonense</name>
    <dbReference type="NCBI Taxonomy" id="411945"/>
    <lineage>
        <taxon>Bacteria</taxon>
        <taxon>Pseudomonadati</taxon>
        <taxon>Pseudomonadota</taxon>
        <taxon>Alphaproteobacteria</taxon>
        <taxon>Hyphomicrobiales</taxon>
        <taxon>Rhizobiaceae</taxon>
        <taxon>Rhizobium/Agrobacterium group</taxon>
        <taxon>Rhizobium</taxon>
    </lineage>
</organism>
<dbReference type="PANTHER" id="PTHR30126:SF40">
    <property type="entry name" value="HTH-TYPE TRANSCRIPTIONAL REGULATOR GLTR"/>
    <property type="match status" value="1"/>
</dbReference>
<evidence type="ECO:0000256" key="2">
    <source>
        <dbReference type="ARBA" id="ARBA00023015"/>
    </source>
</evidence>
<evidence type="ECO:0000259" key="6">
    <source>
        <dbReference type="PROSITE" id="PS50931"/>
    </source>
</evidence>
<feature type="domain" description="HTH lysR-type" evidence="6">
    <location>
        <begin position="100"/>
        <end position="157"/>
    </location>
</feature>
<dbReference type="PANTHER" id="PTHR30126">
    <property type="entry name" value="HTH-TYPE TRANSCRIPTIONAL REGULATOR"/>
    <property type="match status" value="1"/>
</dbReference>
<evidence type="ECO:0000256" key="3">
    <source>
        <dbReference type="ARBA" id="ARBA00023125"/>
    </source>
</evidence>
<evidence type="ECO:0000313" key="7">
    <source>
        <dbReference type="EMBL" id="MDR6898804.1"/>
    </source>
</evidence>
<evidence type="ECO:0000256" key="5">
    <source>
        <dbReference type="SAM" id="MobiDB-lite"/>
    </source>
</evidence>
<dbReference type="PROSITE" id="PS50931">
    <property type="entry name" value="HTH_LYSR"/>
    <property type="match status" value="2"/>
</dbReference>
<feature type="domain" description="HTH lysR-type" evidence="6">
    <location>
        <begin position="1"/>
        <end position="57"/>
    </location>
</feature>
<dbReference type="SUPFAM" id="SSF46785">
    <property type="entry name" value="Winged helix' DNA-binding domain"/>
    <property type="match status" value="2"/>
</dbReference>
<keyword evidence="3 7" id="KW-0238">DNA-binding</keyword>